<evidence type="ECO:0000256" key="3">
    <source>
        <dbReference type="ARBA" id="ARBA00022679"/>
    </source>
</evidence>
<dbReference type="EC" id="2.3.1.48" evidence="2"/>
<keyword evidence="3 8" id="KW-0808">Transferase</keyword>
<dbReference type="HOGENOM" id="CLU_545351_0_0_1"/>
<dbReference type="AlphaFoldDB" id="L7JZE7"/>
<evidence type="ECO:0000256" key="5">
    <source>
        <dbReference type="PIRSR" id="PIRSR602717-51"/>
    </source>
</evidence>
<evidence type="ECO:0000256" key="2">
    <source>
        <dbReference type="ARBA" id="ARBA00013184"/>
    </source>
</evidence>
<dbReference type="InterPro" id="IPR016181">
    <property type="entry name" value="Acyl_CoA_acyltransferase"/>
</dbReference>
<dbReference type="OMA" id="IFCRNLC"/>
<keyword evidence="8" id="KW-0012">Acyltransferase</keyword>
<feature type="domain" description="MYST-type HAT" evidence="7">
    <location>
        <begin position="239"/>
        <end position="500"/>
    </location>
</feature>
<evidence type="ECO:0000313" key="9">
    <source>
        <dbReference type="Proteomes" id="UP000011185"/>
    </source>
</evidence>
<evidence type="ECO:0000256" key="1">
    <source>
        <dbReference type="ARBA" id="ARBA00010107"/>
    </source>
</evidence>
<dbReference type="GO" id="GO:0006355">
    <property type="term" value="P:regulation of DNA-templated transcription"/>
    <property type="evidence" value="ECO:0007669"/>
    <property type="project" value="InterPro"/>
</dbReference>
<feature type="compositionally biased region" description="Basic and acidic residues" evidence="6">
    <location>
        <begin position="60"/>
        <end position="105"/>
    </location>
</feature>
<dbReference type="PROSITE" id="PS51726">
    <property type="entry name" value="MYST_HAT"/>
    <property type="match status" value="1"/>
</dbReference>
<protein>
    <recommendedName>
        <fullName evidence="2">histone acetyltransferase</fullName>
        <ecNumber evidence="2">2.3.1.48</ecNumber>
    </recommendedName>
</protein>
<dbReference type="OrthoDB" id="787137at2759"/>
<dbReference type="Gene3D" id="3.40.630.30">
    <property type="match status" value="1"/>
</dbReference>
<gene>
    <name evidence="8" type="ORF">THOM_0613</name>
</gene>
<sequence length="500" mass="57881">MRTIGQITSKNGLCKDVTGSVHPLIKRKNNMRSALVTMEENRTASEQKGNEPDSITNENGKFENEKGVNEIHTTKRYKTGDQDGNATDKMEAKNEKKHAISNESTIKENDSHKKCNFCGKILRKIFVKCLKCEKKFHNSCSKKGSRIVEKYDISFICNDCNMCTECGLNNGESAVRCLVCPRIFHKACTTAQFCRPCREKLYMGAAHPEAMAKFEMNMFNSLVRSNGFMKEEKGQRYMNTEIIVNKLYIGNKKLSPRYLSPFINVSHVMYVCEKCFFYFKDSVSLERHRLKCDRYLRGNLVYSHGKLKLYEIDGEIDTIFCRNLCLVAKCFLDHKTLYYDVEPFLFYTLYDDDSNFIGYFSREKFSTKFNLSCIVVLPCYQGKGFGYFLIDFSYCLCRIYKRKGTPEKPLSDQGLAVYKKYWKYKVYNYLSRIKGSLSIEAISDELAMTHSDVVYALELLEFLKKADGKYYIEVTERLFVELKTCDPAGIITSNIRVFDE</sequence>
<keyword evidence="4" id="KW-0007">Acetylation</keyword>
<dbReference type="Gene3D" id="3.30.60.60">
    <property type="entry name" value="N-acetyl transferase-like"/>
    <property type="match status" value="1"/>
</dbReference>
<evidence type="ECO:0000256" key="4">
    <source>
        <dbReference type="ARBA" id="ARBA00022990"/>
    </source>
</evidence>
<dbReference type="Proteomes" id="UP000011185">
    <property type="component" value="Unassembled WGS sequence"/>
</dbReference>
<dbReference type="GO" id="GO:0004402">
    <property type="term" value="F:histone acetyltransferase activity"/>
    <property type="evidence" value="ECO:0007669"/>
    <property type="project" value="InterPro"/>
</dbReference>
<dbReference type="Gene3D" id="1.10.10.10">
    <property type="entry name" value="Winged helix-like DNA-binding domain superfamily/Winged helix DNA-binding domain"/>
    <property type="match status" value="1"/>
</dbReference>
<dbReference type="InterPro" id="IPR002717">
    <property type="entry name" value="HAT_MYST-type"/>
</dbReference>
<dbReference type="VEuPathDB" id="MicrosporidiaDB:THOM_0613"/>
<keyword evidence="9" id="KW-1185">Reference proteome</keyword>
<feature type="compositionally biased region" description="Basic and acidic residues" evidence="6">
    <location>
        <begin position="39"/>
        <end position="51"/>
    </location>
</feature>
<dbReference type="EMBL" id="JH993849">
    <property type="protein sequence ID" value="ELQ76426.1"/>
    <property type="molecule type" value="Genomic_DNA"/>
</dbReference>
<feature type="region of interest" description="Disordered" evidence="6">
    <location>
        <begin position="39"/>
        <end position="105"/>
    </location>
</feature>
<dbReference type="InterPro" id="IPR050603">
    <property type="entry name" value="MYST_HAT"/>
</dbReference>
<accession>L7JZE7</accession>
<organism evidence="8 9">
    <name type="scientific">Trachipleistophora hominis</name>
    <name type="common">Microsporidian parasite</name>
    <dbReference type="NCBI Taxonomy" id="72359"/>
    <lineage>
        <taxon>Eukaryota</taxon>
        <taxon>Fungi</taxon>
        <taxon>Fungi incertae sedis</taxon>
        <taxon>Microsporidia</taxon>
        <taxon>Pleistophoridae</taxon>
        <taxon>Trachipleistophora</taxon>
    </lineage>
</organism>
<dbReference type="InParanoid" id="L7JZE7"/>
<dbReference type="PANTHER" id="PTHR10615">
    <property type="entry name" value="HISTONE ACETYLTRANSFERASE"/>
    <property type="match status" value="1"/>
</dbReference>
<dbReference type="Pfam" id="PF17772">
    <property type="entry name" value="zf-MYST"/>
    <property type="match status" value="1"/>
</dbReference>
<dbReference type="InterPro" id="IPR040706">
    <property type="entry name" value="Zf-MYST"/>
</dbReference>
<feature type="active site" description="Proton donor/acceptor" evidence="5">
    <location>
        <position position="407"/>
    </location>
</feature>
<comment type="similarity">
    <text evidence="1">Belongs to the MYST (SAS/MOZ) family.</text>
</comment>
<dbReference type="STRING" id="72359.L7JZE7"/>
<reference evidence="8 9" key="1">
    <citation type="journal article" date="2012" name="PLoS Pathog.">
        <title>The genome of the obligate intracellular parasite Trachipleistophora hominis: new insights into microsporidian genome dynamics and reductive evolution.</title>
        <authorList>
            <person name="Heinz E."/>
            <person name="Williams T.A."/>
            <person name="Nakjang S."/>
            <person name="Noel C.J."/>
            <person name="Swan D.C."/>
            <person name="Goldberg A.V."/>
            <person name="Harris S.R."/>
            <person name="Weinmaier T."/>
            <person name="Markert S."/>
            <person name="Becher D."/>
            <person name="Bernhardt J."/>
            <person name="Dagan T."/>
            <person name="Hacker C."/>
            <person name="Lucocq J.M."/>
            <person name="Schweder T."/>
            <person name="Rattei T."/>
            <person name="Hall N."/>
            <person name="Hirt R.P."/>
            <person name="Embley T.M."/>
        </authorList>
    </citation>
    <scope>NUCLEOTIDE SEQUENCE [LARGE SCALE GENOMIC DNA]</scope>
</reference>
<dbReference type="Pfam" id="PF01853">
    <property type="entry name" value="MOZ_SAS"/>
    <property type="match status" value="1"/>
</dbReference>
<evidence type="ECO:0000256" key="6">
    <source>
        <dbReference type="SAM" id="MobiDB-lite"/>
    </source>
</evidence>
<dbReference type="SUPFAM" id="SSF55729">
    <property type="entry name" value="Acyl-CoA N-acyltransferases (Nat)"/>
    <property type="match status" value="1"/>
</dbReference>
<name>L7JZE7_TRAHO</name>
<evidence type="ECO:0000313" key="8">
    <source>
        <dbReference type="EMBL" id="ELQ76426.1"/>
    </source>
</evidence>
<dbReference type="InterPro" id="IPR036388">
    <property type="entry name" value="WH-like_DNA-bd_sf"/>
</dbReference>
<proteinExistence type="inferred from homology"/>
<evidence type="ECO:0000259" key="7">
    <source>
        <dbReference type="PROSITE" id="PS51726"/>
    </source>
</evidence>